<evidence type="ECO:0000256" key="3">
    <source>
        <dbReference type="ARBA" id="ARBA00022741"/>
    </source>
</evidence>
<dbReference type="SUPFAM" id="SSF52540">
    <property type="entry name" value="P-loop containing nucleoside triphosphate hydrolases"/>
    <property type="match status" value="1"/>
</dbReference>
<dbReference type="EMBL" id="OU466857">
    <property type="protein sequence ID" value="CAH2034647.1"/>
    <property type="molecule type" value="Genomic_DNA"/>
</dbReference>
<dbReference type="InterPro" id="IPR006073">
    <property type="entry name" value="GTP-bd"/>
</dbReference>
<dbReference type="InterPro" id="IPR013087">
    <property type="entry name" value="Znf_C2H2_type"/>
</dbReference>
<dbReference type="SUPFAM" id="SSF54814">
    <property type="entry name" value="Prokaryotic type KH domain (KH-domain type II)"/>
    <property type="match status" value="1"/>
</dbReference>
<evidence type="ECO:0000256" key="1">
    <source>
        <dbReference type="ARBA" id="ARBA00007921"/>
    </source>
</evidence>
<evidence type="ECO:0000256" key="12">
    <source>
        <dbReference type="SAM" id="MobiDB-lite"/>
    </source>
</evidence>
<dbReference type="InterPro" id="IPR009019">
    <property type="entry name" value="KH_sf_prok-type"/>
</dbReference>
<keyword evidence="3 10" id="KW-0547">Nucleotide-binding</keyword>
<dbReference type="PROSITE" id="PS51713">
    <property type="entry name" value="G_ERA"/>
    <property type="match status" value="1"/>
</dbReference>
<dbReference type="NCBIfam" id="TIGR00436">
    <property type="entry name" value="era"/>
    <property type="match status" value="1"/>
</dbReference>
<name>A0AAU9R6I3_THLAR</name>
<dbReference type="GO" id="GO:0003677">
    <property type="term" value="F:DNA binding"/>
    <property type="evidence" value="ECO:0007669"/>
    <property type="project" value="InterPro"/>
</dbReference>
<feature type="region of interest" description="G3" evidence="10">
    <location>
        <begin position="568"/>
        <end position="571"/>
    </location>
</feature>
<dbReference type="Pfam" id="PF01926">
    <property type="entry name" value="MMR_HSR1"/>
    <property type="match status" value="1"/>
</dbReference>
<feature type="region of interest" description="G2" evidence="10">
    <location>
        <begin position="547"/>
        <end position="551"/>
    </location>
</feature>
<dbReference type="AlphaFoldDB" id="A0AAU9R6I3"/>
<dbReference type="PANTHER" id="PTHR42698">
    <property type="entry name" value="GTPASE ERA"/>
    <property type="match status" value="1"/>
</dbReference>
<dbReference type="Gene3D" id="3.40.50.300">
    <property type="entry name" value="P-loop containing nucleotide triphosphate hydrolases"/>
    <property type="match status" value="1"/>
</dbReference>
<keyword evidence="5" id="KW-0862">Zinc</keyword>
<feature type="compositionally biased region" description="Polar residues" evidence="12">
    <location>
        <begin position="273"/>
        <end position="288"/>
    </location>
</feature>
<dbReference type="PROSITE" id="PS00028">
    <property type="entry name" value="ZINC_FINGER_C2H2_1"/>
    <property type="match status" value="2"/>
</dbReference>
<dbReference type="InterPro" id="IPR005662">
    <property type="entry name" value="GTPase_Era-like"/>
</dbReference>
<feature type="region of interest" description="G5" evidence="10">
    <location>
        <begin position="670"/>
        <end position="672"/>
    </location>
</feature>
<evidence type="ECO:0000313" key="16">
    <source>
        <dbReference type="EMBL" id="CAH2034647.1"/>
    </source>
</evidence>
<evidence type="ECO:0000256" key="10">
    <source>
        <dbReference type="PROSITE-ProRule" id="PRU01050"/>
    </source>
</evidence>
<evidence type="ECO:0000256" key="9">
    <source>
        <dbReference type="PROSITE-ProRule" id="PRU00118"/>
    </source>
</evidence>
<dbReference type="InterPro" id="IPR003656">
    <property type="entry name" value="Znf_BED"/>
</dbReference>
<dbReference type="InterPro" id="IPR030388">
    <property type="entry name" value="G_ERA_dom"/>
</dbReference>
<evidence type="ECO:0000313" key="17">
    <source>
        <dbReference type="Proteomes" id="UP000836841"/>
    </source>
</evidence>
<protein>
    <submittedName>
        <fullName evidence="16">Uncharacterized protein</fullName>
    </submittedName>
</protein>
<dbReference type="GO" id="GO:0000028">
    <property type="term" value="P:ribosomal small subunit assembly"/>
    <property type="evidence" value="ECO:0007669"/>
    <property type="project" value="TreeGrafter"/>
</dbReference>
<comment type="similarity">
    <text evidence="1 10 11">Belongs to the TRAFAC class TrmE-Era-EngA-EngB-Septin-like GTPase superfamily. Era GTPase family.</text>
</comment>
<evidence type="ECO:0000256" key="2">
    <source>
        <dbReference type="ARBA" id="ARBA00022723"/>
    </source>
</evidence>
<dbReference type="InterPro" id="IPR027417">
    <property type="entry name" value="P-loop_NTPase"/>
</dbReference>
<proteinExistence type="inferred from homology"/>
<accession>A0AAU9R6I3</accession>
<organism evidence="16 17">
    <name type="scientific">Thlaspi arvense</name>
    <name type="common">Field penny-cress</name>
    <dbReference type="NCBI Taxonomy" id="13288"/>
    <lineage>
        <taxon>Eukaryota</taxon>
        <taxon>Viridiplantae</taxon>
        <taxon>Streptophyta</taxon>
        <taxon>Embryophyta</taxon>
        <taxon>Tracheophyta</taxon>
        <taxon>Spermatophyta</taxon>
        <taxon>Magnoliopsida</taxon>
        <taxon>eudicotyledons</taxon>
        <taxon>Gunneridae</taxon>
        <taxon>Pentapetalae</taxon>
        <taxon>rosids</taxon>
        <taxon>malvids</taxon>
        <taxon>Brassicales</taxon>
        <taxon>Brassicaceae</taxon>
        <taxon>Thlaspideae</taxon>
        <taxon>Thlaspi</taxon>
    </lineage>
</organism>
<dbReference type="GO" id="GO:0005525">
    <property type="term" value="F:GTP binding"/>
    <property type="evidence" value="ECO:0007669"/>
    <property type="project" value="UniProtKB-UniRule"/>
</dbReference>
<keyword evidence="6 9" id="KW-0694">RNA-binding</keyword>
<evidence type="ECO:0000259" key="13">
    <source>
        <dbReference type="PROSITE" id="PS50808"/>
    </source>
</evidence>
<keyword evidence="7 10" id="KW-0342">GTP-binding</keyword>
<dbReference type="InterPro" id="IPR004044">
    <property type="entry name" value="KH_dom_type_2"/>
</dbReference>
<dbReference type="CDD" id="cd22534">
    <property type="entry name" value="KH-II_Era"/>
    <property type="match status" value="1"/>
</dbReference>
<evidence type="ECO:0000256" key="5">
    <source>
        <dbReference type="ARBA" id="ARBA00022833"/>
    </source>
</evidence>
<dbReference type="Gene3D" id="3.30.160.60">
    <property type="entry name" value="Classic Zinc Finger"/>
    <property type="match status" value="1"/>
</dbReference>
<keyword evidence="2" id="KW-0479">Metal-binding</keyword>
<dbReference type="Pfam" id="PF07650">
    <property type="entry name" value="KH_2"/>
    <property type="match status" value="1"/>
</dbReference>
<dbReference type="Gene3D" id="3.30.300.20">
    <property type="match status" value="1"/>
</dbReference>
<dbReference type="NCBIfam" id="TIGR00231">
    <property type="entry name" value="small_GTP"/>
    <property type="match status" value="1"/>
</dbReference>
<evidence type="ECO:0000256" key="6">
    <source>
        <dbReference type="ARBA" id="ARBA00022884"/>
    </source>
</evidence>
<reference evidence="16 17" key="1">
    <citation type="submission" date="2022-03" db="EMBL/GenBank/DDBJ databases">
        <authorList>
            <person name="Nunn A."/>
            <person name="Chopra R."/>
            <person name="Nunn A."/>
            <person name="Contreras Garrido A."/>
        </authorList>
    </citation>
    <scope>NUCLEOTIDE SEQUENCE [LARGE SCALE GENOMIC DNA]</scope>
</reference>
<evidence type="ECO:0000259" key="14">
    <source>
        <dbReference type="PROSITE" id="PS50823"/>
    </source>
</evidence>
<dbReference type="SMART" id="SM00355">
    <property type="entry name" value="ZnF_C2H2"/>
    <property type="match status" value="2"/>
</dbReference>
<keyword evidence="17" id="KW-1185">Reference proteome</keyword>
<sequence>MGKKKKRATEKVWCYYCDREFDDEKILVQHQKAKHFKCHVCHKKLSTASGMVIHVLQVHKENVTKVPNAKTGRDSTDIEIYGMQGIPPDVLASHYGEEEEESPAKVAKIEIPSAPLGGAVPRPYAMVYPPQQVPGAVRPPMYYPGAPMRPAGPGWAMPPPRPQQQWYPQNPAAPPPPHVGYRPQQPLFPVHGMTMPTPSPVVSGVNPPGIPSSSPAMSVPQPLFPVVNSSTPSQASPFSAPLPVGYAQQPSPADATVGSVNAYPSNNSFPVGGTNSHSYASGPNTSGPSIGPPPVIANKAPSSQPNEVYLVWDDEAMSMEERRMSLPKYKVHDETSQMNSVNAAIDRRISENRYFAIVAKMKAFRSLRILISISRTATPRSKSHLSPNFLRRFYSAQPNLDEPTSVNEDGPISDSIFDSSQYSIPGIEDSHVDSVKKLKQPYWDKGYRDRVEKELFPKESGKGKLRIPEEVSSEEDDDRVDRSRILAKALLEAALESADEELGEGEVREEDQKSLNVGIIGPPNAGKSSLTNFMVGTKVAAASRKTNTTTHEVLGVLTKGDTQVCFFDTPGLMLKKSGYGYKDIKTRVQNAWTSVDLFDVLIVMFDVHRHLTCPDSRVVRLITHMGEEANPKQKRILCMNKVDLVEKKKDLLKVAEEFQNLPAYERYFMISGLKGSGVKDLSQYLMDQAVKKPWEEDAFTMSEEVLKNISLEVVRERLLDHVHQEVPYGVEHRLVDWREQRDGSLRIEQHLITPKLTQRKILVGKGGSKIGRIGIEANEELRRIMNRKVHLILKVLHK</sequence>
<feature type="region of interest" description="Disordered" evidence="12">
    <location>
        <begin position="459"/>
        <end position="478"/>
    </location>
</feature>
<dbReference type="PANTHER" id="PTHR42698:SF1">
    <property type="entry name" value="GTPASE ERA, MITOCHONDRIAL"/>
    <property type="match status" value="1"/>
</dbReference>
<feature type="region of interest" description="G1" evidence="10">
    <location>
        <begin position="521"/>
        <end position="528"/>
    </location>
</feature>
<feature type="compositionally biased region" description="Basic and acidic residues" evidence="12">
    <location>
        <begin position="459"/>
        <end position="469"/>
    </location>
</feature>
<dbReference type="CDD" id="cd04163">
    <property type="entry name" value="Era"/>
    <property type="match status" value="1"/>
</dbReference>
<evidence type="ECO:0000256" key="11">
    <source>
        <dbReference type="RuleBase" id="RU003761"/>
    </source>
</evidence>
<evidence type="ECO:0000256" key="4">
    <source>
        <dbReference type="ARBA" id="ARBA00022771"/>
    </source>
</evidence>
<dbReference type="CDD" id="cd20908">
    <property type="entry name" value="SUF4-like"/>
    <property type="match status" value="1"/>
</dbReference>
<dbReference type="Proteomes" id="UP000836841">
    <property type="component" value="Chromosome 1"/>
</dbReference>
<gene>
    <name evidence="16" type="ORF">TAV2_LOCUS708</name>
</gene>
<evidence type="ECO:0000259" key="15">
    <source>
        <dbReference type="PROSITE" id="PS51713"/>
    </source>
</evidence>
<dbReference type="InterPro" id="IPR005225">
    <property type="entry name" value="Small_GTP-bd"/>
</dbReference>
<feature type="domain" description="BED-type" evidence="13">
    <location>
        <begin position="7"/>
        <end position="66"/>
    </location>
</feature>
<dbReference type="HAMAP" id="MF_00367">
    <property type="entry name" value="GTPase_Era"/>
    <property type="match status" value="1"/>
</dbReference>
<feature type="region of interest" description="G4" evidence="10">
    <location>
        <begin position="640"/>
        <end position="643"/>
    </location>
</feature>
<dbReference type="GO" id="GO:0019843">
    <property type="term" value="F:rRNA binding"/>
    <property type="evidence" value="ECO:0007669"/>
    <property type="project" value="TreeGrafter"/>
</dbReference>
<dbReference type="GO" id="GO:0008270">
    <property type="term" value="F:zinc ion binding"/>
    <property type="evidence" value="ECO:0007669"/>
    <property type="project" value="UniProtKB-KW"/>
</dbReference>
<feature type="region of interest" description="Disordered" evidence="12">
    <location>
        <begin position="273"/>
        <end position="301"/>
    </location>
</feature>
<keyword evidence="4 8" id="KW-0863">Zinc-finger</keyword>
<dbReference type="InterPro" id="IPR015946">
    <property type="entry name" value="KH_dom-like_a/b"/>
</dbReference>
<dbReference type="PROSITE" id="PS50808">
    <property type="entry name" value="ZF_BED"/>
    <property type="match status" value="1"/>
</dbReference>
<dbReference type="GO" id="GO:0043024">
    <property type="term" value="F:ribosomal small subunit binding"/>
    <property type="evidence" value="ECO:0007669"/>
    <property type="project" value="TreeGrafter"/>
</dbReference>
<evidence type="ECO:0000256" key="8">
    <source>
        <dbReference type="PROSITE-ProRule" id="PRU00027"/>
    </source>
</evidence>
<feature type="domain" description="KH type-2" evidence="14">
    <location>
        <begin position="722"/>
        <end position="798"/>
    </location>
</feature>
<feature type="domain" description="Era-type G" evidence="15">
    <location>
        <begin position="513"/>
        <end position="694"/>
    </location>
</feature>
<dbReference type="FunFam" id="3.40.50.300:FF:001190">
    <property type="entry name" value="GTP-binding protein ERG"/>
    <property type="match status" value="1"/>
</dbReference>
<evidence type="ECO:0000256" key="7">
    <source>
        <dbReference type="ARBA" id="ARBA00023134"/>
    </source>
</evidence>
<dbReference type="PROSITE" id="PS50823">
    <property type="entry name" value="KH_TYPE_2"/>
    <property type="match status" value="1"/>
</dbReference>